<dbReference type="InterPro" id="IPR003719">
    <property type="entry name" value="Phenazine_PhzF-like"/>
</dbReference>
<dbReference type="SUPFAM" id="SSF54506">
    <property type="entry name" value="Diaminopimelate epimerase-like"/>
    <property type="match status" value="1"/>
</dbReference>
<comment type="similarity">
    <text evidence="1">Belongs to the PhzF family.</text>
</comment>
<accession>A0A7J0BVS7</accession>
<organism evidence="3 4">
    <name type="scientific">Desulfovibrio psychrotolerans</name>
    <dbReference type="NCBI Taxonomy" id="415242"/>
    <lineage>
        <taxon>Bacteria</taxon>
        <taxon>Pseudomonadati</taxon>
        <taxon>Thermodesulfobacteriota</taxon>
        <taxon>Desulfovibrionia</taxon>
        <taxon>Desulfovibrionales</taxon>
        <taxon>Desulfovibrionaceae</taxon>
        <taxon>Desulfovibrio</taxon>
    </lineage>
</organism>
<proteinExistence type="inferred from homology"/>
<evidence type="ECO:0000256" key="1">
    <source>
        <dbReference type="ARBA" id="ARBA00008270"/>
    </source>
</evidence>
<dbReference type="NCBIfam" id="TIGR00654">
    <property type="entry name" value="PhzF_family"/>
    <property type="match status" value="1"/>
</dbReference>
<reference evidence="3 4" key="1">
    <citation type="submission" date="2020-05" db="EMBL/GenBank/DDBJ databases">
        <title>Draft genome sequence of Desulfovibrio psychrotolerans JS1T.</title>
        <authorList>
            <person name="Ueno A."/>
            <person name="Tamazawa S."/>
            <person name="Tamamura S."/>
            <person name="Murakami T."/>
            <person name="Kiyama T."/>
            <person name="Inomata H."/>
            <person name="Amano Y."/>
            <person name="Miyakawa K."/>
            <person name="Tamaki H."/>
            <person name="Naganuma T."/>
            <person name="Kaneko K."/>
        </authorList>
    </citation>
    <scope>NUCLEOTIDE SEQUENCE [LARGE SCALE GENOMIC DNA]</scope>
    <source>
        <strain evidence="3 4">JS1</strain>
    </source>
</reference>
<keyword evidence="2 3" id="KW-0413">Isomerase</keyword>
<name>A0A7J0BVS7_9BACT</name>
<sequence>MTKAPIASAPVYSGLSPSEPAAEDAVTVTVLLVDAFTTEVGRGNRAGVVLDAEGLSAEQMQAVAAYVNVSETAFVLPPAQGGSRGGPQAGGAAGIVAAITDAGRARGGVGPDAADMLVRFFTPVMEVPVCGHATIATHYALAKLFSVREANVAMDTGAGRLPVLIGTDGRGEPEITMTLGEPQIGTVLDETDRAALAAALGIRLGDLRDDLPVQYVSTGSQVVILPLREAACLHSMRPDFAALAALAPRLSCAMLYVFVFAGGRKALRDGVPESGADPAGSGFLIDGRMFCPAEGIDEDPVTGTASGPAGIYLAAHGVFDARRGPDDGAVGDDTISFTARQGYAMGRPGLVEVTVYRFGGMPVAVQIAGKAVMAGSMRLRVTRGVTRCATRCVTRCAAGGAATVTEEA</sequence>
<comment type="caution">
    <text evidence="3">The sequence shown here is derived from an EMBL/GenBank/DDBJ whole genome shotgun (WGS) entry which is preliminary data.</text>
</comment>
<dbReference type="Proteomes" id="UP000503820">
    <property type="component" value="Unassembled WGS sequence"/>
</dbReference>
<evidence type="ECO:0000256" key="2">
    <source>
        <dbReference type="ARBA" id="ARBA00023235"/>
    </source>
</evidence>
<evidence type="ECO:0000313" key="4">
    <source>
        <dbReference type="Proteomes" id="UP000503820"/>
    </source>
</evidence>
<dbReference type="EMBL" id="BLVP01000010">
    <property type="protein sequence ID" value="GFM37809.1"/>
    <property type="molecule type" value="Genomic_DNA"/>
</dbReference>
<dbReference type="PANTHER" id="PTHR13774">
    <property type="entry name" value="PHENAZINE BIOSYNTHESIS PROTEIN"/>
    <property type="match status" value="1"/>
</dbReference>
<gene>
    <name evidence="3" type="ORF">DSM19430T_24930</name>
</gene>
<dbReference type="PANTHER" id="PTHR13774:SF39">
    <property type="entry name" value="BIOSYNTHESIS PROTEIN, PUTATIVE-RELATED"/>
    <property type="match status" value="1"/>
</dbReference>
<keyword evidence="4" id="KW-1185">Reference proteome</keyword>
<evidence type="ECO:0000313" key="3">
    <source>
        <dbReference type="EMBL" id="GFM37809.1"/>
    </source>
</evidence>
<dbReference type="GO" id="GO:0005737">
    <property type="term" value="C:cytoplasm"/>
    <property type="evidence" value="ECO:0007669"/>
    <property type="project" value="TreeGrafter"/>
</dbReference>
<dbReference type="RefSeq" id="WP_174410443.1">
    <property type="nucleotide sequence ID" value="NZ_BLVP01000010.1"/>
</dbReference>
<dbReference type="Pfam" id="PF02567">
    <property type="entry name" value="PhzC-PhzF"/>
    <property type="match status" value="1"/>
</dbReference>
<dbReference type="GO" id="GO:0016853">
    <property type="term" value="F:isomerase activity"/>
    <property type="evidence" value="ECO:0007669"/>
    <property type="project" value="UniProtKB-KW"/>
</dbReference>
<dbReference type="AlphaFoldDB" id="A0A7J0BVS7"/>
<protein>
    <submittedName>
        <fullName evidence="3">Putative isomerase</fullName>
    </submittedName>
</protein>
<dbReference type="Gene3D" id="3.10.310.10">
    <property type="entry name" value="Diaminopimelate Epimerase, Chain A, domain 1"/>
    <property type="match status" value="2"/>
</dbReference>